<gene>
    <name evidence="1" type="ORF">G3580_10080</name>
</gene>
<dbReference type="Proteomes" id="UP000501991">
    <property type="component" value="Chromosome"/>
</dbReference>
<evidence type="ECO:0000313" key="2">
    <source>
        <dbReference type="Proteomes" id="UP000501991"/>
    </source>
</evidence>
<evidence type="ECO:0000313" key="1">
    <source>
        <dbReference type="EMBL" id="QID17957.1"/>
    </source>
</evidence>
<accession>A0A6C1B316</accession>
<protein>
    <submittedName>
        <fullName evidence="1">Uncharacterized protein</fullName>
    </submittedName>
</protein>
<sequence length="62" mass="7063">MRSVLISGLLGWARRRRYPTLLLLTACLFVVDVLLPDPIPLFDELLLGLATLVLSGWTRRDR</sequence>
<dbReference type="AlphaFoldDB" id="A0A6C1B316"/>
<reference evidence="1 2" key="1">
    <citation type="submission" date="2020-02" db="EMBL/GenBank/DDBJ databases">
        <title>Nitrogenibacter mangrovi gen. nov., sp. nov. isolated from mangrove sediment, a denitrifying betaproteobacterium.</title>
        <authorList>
            <person name="Liao H."/>
            <person name="Tian Y."/>
        </authorList>
    </citation>
    <scope>NUCLEOTIDE SEQUENCE [LARGE SCALE GENOMIC DNA]</scope>
    <source>
        <strain evidence="1 2">M9-3-2</strain>
    </source>
</reference>
<organism evidence="1 2">
    <name type="scientific">Nitrogeniibacter mangrovi</name>
    <dbReference type="NCBI Taxonomy" id="2016596"/>
    <lineage>
        <taxon>Bacteria</taxon>
        <taxon>Pseudomonadati</taxon>
        <taxon>Pseudomonadota</taxon>
        <taxon>Betaproteobacteria</taxon>
        <taxon>Rhodocyclales</taxon>
        <taxon>Zoogloeaceae</taxon>
        <taxon>Nitrogeniibacter</taxon>
    </lineage>
</organism>
<dbReference type="KEGG" id="azq:G3580_10080"/>
<proteinExistence type="predicted"/>
<name>A0A6C1B316_9RHOO</name>
<dbReference type="RefSeq" id="WP_173765149.1">
    <property type="nucleotide sequence ID" value="NZ_CP048836.1"/>
</dbReference>
<dbReference type="EMBL" id="CP048836">
    <property type="protein sequence ID" value="QID17957.1"/>
    <property type="molecule type" value="Genomic_DNA"/>
</dbReference>
<dbReference type="InterPro" id="IPR046119">
    <property type="entry name" value="DUF6116"/>
</dbReference>
<dbReference type="Pfam" id="PF19611">
    <property type="entry name" value="DUF6116"/>
    <property type="match status" value="1"/>
</dbReference>
<keyword evidence="2" id="KW-1185">Reference proteome</keyword>